<dbReference type="Proteomes" id="UP001363622">
    <property type="component" value="Unassembled WGS sequence"/>
</dbReference>
<feature type="region of interest" description="Disordered" evidence="1">
    <location>
        <begin position="184"/>
        <end position="214"/>
    </location>
</feature>
<proteinExistence type="predicted"/>
<feature type="compositionally biased region" description="Polar residues" evidence="1">
    <location>
        <begin position="184"/>
        <end position="198"/>
    </location>
</feature>
<evidence type="ECO:0000313" key="3">
    <source>
        <dbReference type="EMBL" id="KAK7524732.1"/>
    </source>
</evidence>
<feature type="region of interest" description="Disordered" evidence="1">
    <location>
        <begin position="27"/>
        <end position="84"/>
    </location>
</feature>
<organism evidence="3 4">
    <name type="scientific">Phyllosticta citriasiana</name>
    <dbReference type="NCBI Taxonomy" id="595635"/>
    <lineage>
        <taxon>Eukaryota</taxon>
        <taxon>Fungi</taxon>
        <taxon>Dikarya</taxon>
        <taxon>Ascomycota</taxon>
        <taxon>Pezizomycotina</taxon>
        <taxon>Dothideomycetes</taxon>
        <taxon>Dothideomycetes incertae sedis</taxon>
        <taxon>Botryosphaeriales</taxon>
        <taxon>Phyllostictaceae</taxon>
        <taxon>Phyllosticta</taxon>
    </lineage>
</organism>
<feature type="transmembrane region" description="Helical" evidence="2">
    <location>
        <begin position="486"/>
        <end position="505"/>
    </location>
</feature>
<feature type="compositionally biased region" description="Basic and acidic residues" evidence="1">
    <location>
        <begin position="45"/>
        <end position="60"/>
    </location>
</feature>
<keyword evidence="2" id="KW-1133">Transmembrane helix</keyword>
<dbReference type="EMBL" id="JBBPHU010000001">
    <property type="protein sequence ID" value="KAK7524732.1"/>
    <property type="molecule type" value="Genomic_DNA"/>
</dbReference>
<sequence length="506" mass="55076">MRDASAGTFASVEYGSPAPIFVPRIRNRNSQTLEKLQGSPSKSPVQHEEKTVGATSDDKTSVVQGSPVAAQKVQIEDLPPTGQKSMAASTITKVEGTATPATFVTMTERTRKASDDTNYIPPLRNPWQSVDSMSFAHMGFGDRSWPATRPGSNSSNTTVVNVARTLPAWARTFYSNTNPSSYSFHAGSSRSQSVTSLGTFHPPQTPKTPKTPRGNKFAIDFNHSNGTTFKSGFSRPSSKSNTAPAASPSSSEFSIARVHRPRNRPHSTIYSANLDDDQLAEAFGPDGVPRPGFMSNHRGLALSSLTQESDSLSGDNSSDLEIQALPMYPRTPESVYEAESEPRRQRFSVQSNTNTVATLTTWYRSLAPPSPPPACTHDDPRVDRQVYLFAFGFFFPFAWMVAAFLHLPPPPPASDPYLDDLERGQDDDRQRASMAAEVHAGRVVEKELNVPEGRPSCGTPIDVRLGEAEAERAYARGAYWRRVNRIMSVAGTSIILLIIVLAAVLG</sequence>
<name>A0ABR1L0X8_9PEZI</name>
<gene>
    <name evidence="3" type="ORF">IWZ03DRAFT_356925</name>
</gene>
<feature type="region of interest" description="Disordered" evidence="1">
    <location>
        <begin position="228"/>
        <end position="273"/>
    </location>
</feature>
<keyword evidence="2" id="KW-0472">Membrane</keyword>
<reference evidence="3 4" key="1">
    <citation type="submission" date="2024-04" db="EMBL/GenBank/DDBJ databases">
        <title>Phyllosticta paracitricarpa is synonymous to the EU quarantine fungus P. citricarpa based on phylogenomic analyses.</title>
        <authorList>
            <consortium name="Lawrence Berkeley National Laboratory"/>
            <person name="Van Ingen-Buijs V.A."/>
            <person name="Van Westerhoven A.C."/>
            <person name="Haridas S."/>
            <person name="Skiadas P."/>
            <person name="Martin F."/>
            <person name="Groenewald J.Z."/>
            <person name="Crous P.W."/>
            <person name="Seidl M.F."/>
        </authorList>
    </citation>
    <scope>NUCLEOTIDE SEQUENCE [LARGE SCALE GENOMIC DNA]</scope>
    <source>
        <strain evidence="3 4">CBS 123371</strain>
    </source>
</reference>
<feature type="compositionally biased region" description="Low complexity" evidence="1">
    <location>
        <begin position="236"/>
        <end position="254"/>
    </location>
</feature>
<comment type="caution">
    <text evidence="3">The sequence shown here is derived from an EMBL/GenBank/DDBJ whole genome shotgun (WGS) entry which is preliminary data.</text>
</comment>
<evidence type="ECO:0000256" key="2">
    <source>
        <dbReference type="SAM" id="Phobius"/>
    </source>
</evidence>
<protein>
    <recommendedName>
        <fullName evidence="5">Serine-rich protein</fullName>
    </recommendedName>
</protein>
<feature type="compositionally biased region" description="Polar residues" evidence="1">
    <location>
        <begin position="28"/>
        <end position="44"/>
    </location>
</feature>
<feature type="transmembrane region" description="Helical" evidence="2">
    <location>
        <begin position="386"/>
        <end position="407"/>
    </location>
</feature>
<evidence type="ECO:0008006" key="5">
    <source>
        <dbReference type="Google" id="ProtNLM"/>
    </source>
</evidence>
<accession>A0ABR1L0X8</accession>
<evidence type="ECO:0000313" key="4">
    <source>
        <dbReference type="Proteomes" id="UP001363622"/>
    </source>
</evidence>
<evidence type="ECO:0000256" key="1">
    <source>
        <dbReference type="SAM" id="MobiDB-lite"/>
    </source>
</evidence>
<keyword evidence="4" id="KW-1185">Reference proteome</keyword>
<keyword evidence="2" id="KW-0812">Transmembrane</keyword>